<dbReference type="Proteomes" id="UP000198827">
    <property type="component" value="Chromosome I"/>
</dbReference>
<protein>
    <submittedName>
        <fullName evidence="1">Uncharacterized protein</fullName>
    </submittedName>
</protein>
<reference evidence="1 2" key="1">
    <citation type="submission" date="2016-10" db="EMBL/GenBank/DDBJ databases">
        <authorList>
            <person name="de Groot N.N."/>
        </authorList>
    </citation>
    <scope>NUCLEOTIDE SEQUENCE [LARGE SCALE GENOMIC DNA]</scope>
    <source>
        <strain evidence="1 2">CECT 7543</strain>
    </source>
</reference>
<gene>
    <name evidence="1" type="ORF">SAMN04489798_4390</name>
</gene>
<accession>A0A1H0P210</accession>
<name>A0A1H0P210_9PSED</name>
<evidence type="ECO:0000313" key="1">
    <source>
        <dbReference type="EMBL" id="SDO99001.1"/>
    </source>
</evidence>
<dbReference type="AlphaFoldDB" id="A0A1H0P210"/>
<proteinExistence type="predicted"/>
<sequence>MNRYLRVLAIFLPIIIGHTDYVHADTLKDRMAFWETKVFLCSEGGHSFPSKYQTSSPNEPSECDDGDMTLFNGLLCAAGDVRGCEGVRQAQDTSGRWWRSPRRIGMQAPKYDVSFSPDMALGVLLYLAQTSDNAAFKSWVRWVDDSRPCIAELAGQCVVKGWPRICTDDSQDKRCTFRPSTCNYFELMGIKLGVPEGNLCRRVLQSFGIRADYILPTTEMAMSNAVFNEPGYPMHLSAAEIFLIDKLQMTSVASRAGAVALALRDSKNPFFLFLAEGASQKVRDLVLEQCPSPQHPSRSRTQWAWERTSSDKAYLDSMYWDCIFMGRLLGA</sequence>
<evidence type="ECO:0000313" key="2">
    <source>
        <dbReference type="Proteomes" id="UP000198827"/>
    </source>
</evidence>
<organism evidence="1 2">
    <name type="scientific">Pseudomonas arsenicoxydans</name>
    <dbReference type="NCBI Taxonomy" id="702115"/>
    <lineage>
        <taxon>Bacteria</taxon>
        <taxon>Pseudomonadati</taxon>
        <taxon>Pseudomonadota</taxon>
        <taxon>Gammaproteobacteria</taxon>
        <taxon>Pseudomonadales</taxon>
        <taxon>Pseudomonadaceae</taxon>
        <taxon>Pseudomonas</taxon>
    </lineage>
</organism>
<dbReference type="EMBL" id="LT629705">
    <property type="protein sequence ID" value="SDO99001.1"/>
    <property type="molecule type" value="Genomic_DNA"/>
</dbReference>